<evidence type="ECO:0000313" key="6">
    <source>
        <dbReference type="EMBL" id="WKW13421.1"/>
    </source>
</evidence>
<evidence type="ECO:0000313" key="7">
    <source>
        <dbReference type="EMBL" id="WKW16328.1"/>
    </source>
</evidence>
<proteinExistence type="predicted"/>
<accession>A0AA49Q639</accession>
<dbReference type="SUPFAM" id="SSF55486">
    <property type="entry name" value="Metalloproteases ('zincins'), catalytic domain"/>
    <property type="match status" value="1"/>
</dbReference>
<dbReference type="InterPro" id="IPR024079">
    <property type="entry name" value="MetalloPept_cat_dom_sf"/>
</dbReference>
<dbReference type="Pfam" id="PF00413">
    <property type="entry name" value="Peptidase_M10"/>
    <property type="match status" value="1"/>
</dbReference>
<dbReference type="RefSeq" id="WP_367886277.1">
    <property type="nucleotide sequence ID" value="NZ_CP130612.1"/>
</dbReference>
<organism evidence="7 8">
    <name type="scientific">Pseudogemmatithrix spongiicola</name>
    <dbReference type="NCBI Taxonomy" id="3062599"/>
    <lineage>
        <taxon>Bacteria</taxon>
        <taxon>Pseudomonadati</taxon>
        <taxon>Gemmatimonadota</taxon>
        <taxon>Gemmatimonadia</taxon>
        <taxon>Gemmatimonadales</taxon>
        <taxon>Gemmatimonadaceae</taxon>
        <taxon>Pseudogemmatithrix</taxon>
    </lineage>
</organism>
<evidence type="ECO:0000256" key="1">
    <source>
        <dbReference type="ARBA" id="ARBA00022670"/>
    </source>
</evidence>
<dbReference type="GO" id="GO:0031012">
    <property type="term" value="C:extracellular matrix"/>
    <property type="evidence" value="ECO:0007669"/>
    <property type="project" value="InterPro"/>
</dbReference>
<dbReference type="InterPro" id="IPR001818">
    <property type="entry name" value="Pept_M10_metallopeptidase"/>
</dbReference>
<dbReference type="EMBL" id="CP130612">
    <property type="protein sequence ID" value="WKW13421.1"/>
    <property type="molecule type" value="Genomic_DNA"/>
</dbReference>
<keyword evidence="2" id="KW-0479">Metal-binding</keyword>
<reference evidence="7" key="1">
    <citation type="submission" date="2023-07" db="EMBL/GenBank/DDBJ databases">
        <authorList>
            <person name="Haufschild T."/>
            <person name="Kallscheuer N."/>
            <person name="Hammer J."/>
            <person name="Kohn T."/>
            <person name="Kabuu M."/>
            <person name="Jogler M."/>
            <person name="Wohfarth N."/>
            <person name="Heuer A."/>
            <person name="Rohde M."/>
            <person name="van Teeseling M.C.F."/>
            <person name="Jogler C."/>
        </authorList>
    </citation>
    <scope>NUCLEOTIDE SEQUENCE</scope>
    <source>
        <strain evidence="6">Strain 138</strain>
        <strain evidence="7">Strain 318</strain>
    </source>
</reference>
<keyword evidence="7" id="KW-0482">Metalloprotease</keyword>
<dbReference type="AlphaFoldDB" id="A0AA49K2U8"/>
<dbReference type="Proteomes" id="UP001229955">
    <property type="component" value="Chromosome"/>
</dbReference>
<keyword evidence="1" id="KW-0645">Protease</keyword>
<keyword evidence="4" id="KW-0862">Zinc</keyword>
<dbReference type="EC" id="3.4.24.-" evidence="7"/>
<protein>
    <submittedName>
        <fullName evidence="7">Matrixin family metalloprotease</fullName>
        <ecNumber evidence="7">3.4.24.-</ecNumber>
    </submittedName>
</protein>
<dbReference type="KEGG" id="pspc:Strain318_002740"/>
<name>A0AA49K2U8_9BACT</name>
<evidence type="ECO:0000256" key="2">
    <source>
        <dbReference type="ARBA" id="ARBA00022723"/>
    </source>
</evidence>
<feature type="domain" description="Peptidase M10 metallopeptidase" evidence="5">
    <location>
        <begin position="108"/>
        <end position="215"/>
    </location>
</feature>
<gene>
    <name evidence="6" type="ORF">Strain138_002740</name>
    <name evidence="7" type="ORF">Strain318_002740</name>
</gene>
<dbReference type="GO" id="GO:0006508">
    <property type="term" value="P:proteolysis"/>
    <property type="evidence" value="ECO:0007669"/>
    <property type="project" value="UniProtKB-KW"/>
</dbReference>
<keyword evidence="8" id="KW-1185">Reference proteome</keyword>
<evidence type="ECO:0000256" key="3">
    <source>
        <dbReference type="ARBA" id="ARBA00022801"/>
    </source>
</evidence>
<evidence type="ECO:0000259" key="5">
    <source>
        <dbReference type="Pfam" id="PF00413"/>
    </source>
</evidence>
<keyword evidence="3 7" id="KW-0378">Hydrolase</keyword>
<accession>A0AA49K2U8</accession>
<evidence type="ECO:0000313" key="8">
    <source>
        <dbReference type="Proteomes" id="UP001229955"/>
    </source>
</evidence>
<evidence type="ECO:0000256" key="4">
    <source>
        <dbReference type="ARBA" id="ARBA00022833"/>
    </source>
</evidence>
<dbReference type="Gene3D" id="3.40.390.10">
    <property type="entry name" value="Collagenase (Catalytic Domain)"/>
    <property type="match status" value="1"/>
</dbReference>
<dbReference type="EMBL" id="CP130613">
    <property type="protein sequence ID" value="WKW16328.1"/>
    <property type="molecule type" value="Genomic_DNA"/>
</dbReference>
<dbReference type="GO" id="GO:0008270">
    <property type="term" value="F:zinc ion binding"/>
    <property type="evidence" value="ECO:0007669"/>
    <property type="project" value="InterPro"/>
</dbReference>
<dbReference type="GO" id="GO:0004222">
    <property type="term" value="F:metalloendopeptidase activity"/>
    <property type="evidence" value="ECO:0007669"/>
    <property type="project" value="InterPro"/>
</dbReference>
<sequence length="240" mass="26630">MRPIIAVLALVACSGSDTAPRARHIVVEEDAPAALSASGELEASGSPAPERDPVAIAAALDLRAPDTYLPELLEMRDGWSYRWRDRSLEPMRVWIEPSSLGGYTPDFAREVEAAFEAWARIGLPFVFTFVRDSARAEVHVTWVERFEGRMTGRTMWRHDEHGWITAGSIQLSLQLPDGRPVVREGVRAVALHEVGHLIGLDHPEDATSVMSAQVFVTDMSEADRRTARLVYDLPPGRIRP</sequence>